<keyword evidence="3" id="KW-0805">Transcription regulation</keyword>
<comment type="caution">
    <text evidence="8">The sequence shown here is derived from an EMBL/GenBank/DDBJ whole genome shotgun (WGS) entry which is preliminary data.</text>
</comment>
<dbReference type="NCBIfam" id="TIGR00229">
    <property type="entry name" value="sensory_box"/>
    <property type="match status" value="1"/>
</dbReference>
<dbReference type="SUPFAM" id="SSF46689">
    <property type="entry name" value="Homeodomain-like"/>
    <property type="match status" value="1"/>
</dbReference>
<reference evidence="9" key="1">
    <citation type="journal article" date="2019" name="Int. J. Syst. Evol. Microbiol.">
        <title>The Global Catalogue of Microorganisms (GCM) 10K type strain sequencing project: providing services to taxonomists for standard genome sequencing and annotation.</title>
        <authorList>
            <consortium name="The Broad Institute Genomics Platform"/>
            <consortium name="The Broad Institute Genome Sequencing Center for Infectious Disease"/>
            <person name="Wu L."/>
            <person name="Ma J."/>
        </authorList>
    </citation>
    <scope>NUCLEOTIDE SEQUENCE [LARGE SCALE GENOMIC DNA]</scope>
    <source>
        <strain evidence="9">KCTC 13128</strain>
    </source>
</reference>
<dbReference type="InterPro" id="IPR000014">
    <property type="entry name" value="PAS"/>
</dbReference>
<keyword evidence="1" id="KW-0547">Nucleotide-binding</keyword>
<dbReference type="InterPro" id="IPR025944">
    <property type="entry name" value="Sigma_54_int_dom_CS"/>
</dbReference>
<dbReference type="Pfam" id="PF13426">
    <property type="entry name" value="PAS_9"/>
    <property type="match status" value="1"/>
</dbReference>
<dbReference type="EMBL" id="JBHRSA010000041">
    <property type="protein sequence ID" value="MFC3040460.1"/>
    <property type="molecule type" value="Genomic_DNA"/>
</dbReference>
<dbReference type="PROSITE" id="PS50045">
    <property type="entry name" value="SIGMA54_INTERACT_4"/>
    <property type="match status" value="1"/>
</dbReference>
<dbReference type="SMART" id="SM00091">
    <property type="entry name" value="PAS"/>
    <property type="match status" value="1"/>
</dbReference>
<dbReference type="Gene3D" id="1.10.10.60">
    <property type="entry name" value="Homeodomain-like"/>
    <property type="match status" value="1"/>
</dbReference>
<dbReference type="InterPro" id="IPR035965">
    <property type="entry name" value="PAS-like_dom_sf"/>
</dbReference>
<dbReference type="PRINTS" id="PR01590">
    <property type="entry name" value="HTHFIS"/>
</dbReference>
<dbReference type="Gene3D" id="3.40.50.300">
    <property type="entry name" value="P-loop containing nucleotide triphosphate hydrolases"/>
    <property type="match status" value="1"/>
</dbReference>
<dbReference type="Gene3D" id="1.10.8.60">
    <property type="match status" value="1"/>
</dbReference>
<dbReference type="CDD" id="cd00009">
    <property type="entry name" value="AAA"/>
    <property type="match status" value="1"/>
</dbReference>
<dbReference type="PANTHER" id="PTHR32071">
    <property type="entry name" value="TRANSCRIPTIONAL REGULATORY PROTEIN"/>
    <property type="match status" value="1"/>
</dbReference>
<evidence type="ECO:0000259" key="7">
    <source>
        <dbReference type="PROSITE" id="PS50112"/>
    </source>
</evidence>
<evidence type="ECO:0000256" key="2">
    <source>
        <dbReference type="ARBA" id="ARBA00022840"/>
    </source>
</evidence>
<dbReference type="CDD" id="cd00130">
    <property type="entry name" value="PAS"/>
    <property type="match status" value="1"/>
</dbReference>
<dbReference type="RefSeq" id="WP_390271722.1">
    <property type="nucleotide sequence ID" value="NZ_JBHRSA010000041.1"/>
</dbReference>
<sequence>MVSNLLAYLEAVLAAEDDAITIIGADQKVLFWNESAVQTYDITNDDIIGRPIQEFFDTDDLMILNVLETKQPVQSAYHRPRKDKHVVVNASPIFSQQNELIGAISVERDITQIVKLNDNLLTTSTELNELRQMVYTNNEATPFSKLKGKSKVLQQTIQIAMKASKTDATTLILGESGTGKEVCARAIHEASPRREGPFIPVNCGAIPAALFESELFGYEGGAFTGAEKNGKKGKIEMANNGTLFLDEVGELPLEMQVKLLRVLQERELYRVGSSTGTPVNVRFIAATNQNLEARMEENQFRSDLFYRLNVIQITMPPLRQRINDIPALTQSFLKQFASQYQVPTPALETDAMEAMLHYHWPGNVRELRNIVERIIILSDSSLIRKQDLLGFFQPSNQQENKSAQFPERSLPQEKENIERKRLEEALQQAGGNKTAAAQMLGISRVTLYNKMRKYGVVNY</sequence>
<evidence type="ECO:0000259" key="6">
    <source>
        <dbReference type="PROSITE" id="PS50045"/>
    </source>
</evidence>
<dbReference type="Pfam" id="PF02954">
    <property type="entry name" value="HTH_8"/>
    <property type="match status" value="1"/>
</dbReference>
<dbReference type="SMART" id="SM00382">
    <property type="entry name" value="AAA"/>
    <property type="match status" value="1"/>
</dbReference>
<keyword evidence="4" id="KW-0238">DNA-binding</keyword>
<keyword evidence="2" id="KW-0067">ATP-binding</keyword>
<feature type="domain" description="Sigma-54 factor interaction" evidence="6">
    <location>
        <begin position="146"/>
        <end position="376"/>
    </location>
</feature>
<dbReference type="PROSITE" id="PS50112">
    <property type="entry name" value="PAS"/>
    <property type="match status" value="1"/>
</dbReference>
<organism evidence="8 9">
    <name type="scientific">Virgibacillus xinjiangensis</name>
    <dbReference type="NCBI Taxonomy" id="393090"/>
    <lineage>
        <taxon>Bacteria</taxon>
        <taxon>Bacillati</taxon>
        <taxon>Bacillota</taxon>
        <taxon>Bacilli</taxon>
        <taxon>Bacillales</taxon>
        <taxon>Bacillaceae</taxon>
        <taxon>Virgibacillus</taxon>
    </lineage>
</organism>
<keyword evidence="9" id="KW-1185">Reference proteome</keyword>
<evidence type="ECO:0000256" key="3">
    <source>
        <dbReference type="ARBA" id="ARBA00023015"/>
    </source>
</evidence>
<dbReference type="InterPro" id="IPR027417">
    <property type="entry name" value="P-loop_NTPase"/>
</dbReference>
<evidence type="ECO:0000313" key="9">
    <source>
        <dbReference type="Proteomes" id="UP001595279"/>
    </source>
</evidence>
<evidence type="ECO:0000313" key="8">
    <source>
        <dbReference type="EMBL" id="MFC3040460.1"/>
    </source>
</evidence>
<dbReference type="PROSITE" id="PS00676">
    <property type="entry name" value="SIGMA54_INTERACT_2"/>
    <property type="match status" value="1"/>
</dbReference>
<proteinExistence type="predicted"/>
<dbReference type="Gene3D" id="3.30.450.20">
    <property type="entry name" value="PAS domain"/>
    <property type="match status" value="1"/>
</dbReference>
<protein>
    <submittedName>
        <fullName evidence="8">Sigma-54 interaction domain-containing protein</fullName>
    </submittedName>
</protein>
<dbReference type="InterPro" id="IPR009057">
    <property type="entry name" value="Homeodomain-like_sf"/>
</dbReference>
<accession>A0ABV7CVS2</accession>
<keyword evidence="5" id="KW-0804">Transcription</keyword>
<evidence type="ECO:0000256" key="5">
    <source>
        <dbReference type="ARBA" id="ARBA00023163"/>
    </source>
</evidence>
<dbReference type="Pfam" id="PF00158">
    <property type="entry name" value="Sigma54_activat"/>
    <property type="match status" value="1"/>
</dbReference>
<dbReference type="InterPro" id="IPR025943">
    <property type="entry name" value="Sigma_54_int_dom_ATP-bd_2"/>
</dbReference>
<dbReference type="InterPro" id="IPR058031">
    <property type="entry name" value="AAA_lid_NorR"/>
</dbReference>
<dbReference type="InterPro" id="IPR002197">
    <property type="entry name" value="HTH_Fis"/>
</dbReference>
<evidence type="ECO:0000256" key="1">
    <source>
        <dbReference type="ARBA" id="ARBA00022741"/>
    </source>
</evidence>
<dbReference type="Pfam" id="PF25601">
    <property type="entry name" value="AAA_lid_14"/>
    <property type="match status" value="1"/>
</dbReference>
<name>A0ABV7CVS2_9BACI</name>
<dbReference type="SUPFAM" id="SSF52540">
    <property type="entry name" value="P-loop containing nucleoside triphosphate hydrolases"/>
    <property type="match status" value="1"/>
</dbReference>
<feature type="domain" description="PAS" evidence="7">
    <location>
        <begin position="5"/>
        <end position="60"/>
    </location>
</feature>
<dbReference type="PROSITE" id="PS00688">
    <property type="entry name" value="SIGMA54_INTERACT_3"/>
    <property type="match status" value="1"/>
</dbReference>
<dbReference type="Proteomes" id="UP001595279">
    <property type="component" value="Unassembled WGS sequence"/>
</dbReference>
<dbReference type="InterPro" id="IPR002078">
    <property type="entry name" value="Sigma_54_int"/>
</dbReference>
<gene>
    <name evidence="8" type="ORF">ACFOGI_09405</name>
</gene>
<dbReference type="InterPro" id="IPR003593">
    <property type="entry name" value="AAA+_ATPase"/>
</dbReference>
<evidence type="ECO:0000256" key="4">
    <source>
        <dbReference type="ARBA" id="ARBA00023125"/>
    </source>
</evidence>
<dbReference type="SUPFAM" id="SSF55785">
    <property type="entry name" value="PYP-like sensor domain (PAS domain)"/>
    <property type="match status" value="1"/>
</dbReference>